<protein>
    <submittedName>
        <fullName evidence="2">Uncharacterized protein</fullName>
    </submittedName>
</protein>
<dbReference type="AlphaFoldDB" id="A0A336JZT3"/>
<sequence>MALAVRLERYWHERGYPAARFWAEPIEERFGKIGTSEIYRIKSNLLNGLPPR</sequence>
<dbReference type="EMBL" id="QRDT01000031">
    <property type="protein sequence ID" value="RED25552.1"/>
    <property type="molecule type" value="Genomic_DNA"/>
</dbReference>
<proteinExistence type="predicted"/>
<accession>A0A336JZT3</accession>
<name>A0A336JZT3_9BRAD</name>
<keyword evidence="4" id="KW-1185">Reference proteome</keyword>
<gene>
    <name evidence="1" type="ORF">BJ125_13120</name>
    <name evidence="2" type="ORF">SAMN05892882_13120</name>
</gene>
<evidence type="ECO:0000313" key="1">
    <source>
        <dbReference type="EMBL" id="RED25552.1"/>
    </source>
</evidence>
<reference evidence="1 4" key="2">
    <citation type="submission" date="2018-07" db="EMBL/GenBank/DDBJ databases">
        <title>Genomic Encyclopedia of Archaeal and Bacterial Type Strains, Phase II (KMG-II): from individual species to whole genera.</title>
        <authorList>
            <person name="Goeker M."/>
        </authorList>
    </citation>
    <scope>NUCLEOTIDE SEQUENCE [LARGE SCALE GENOMIC DNA]</scope>
    <source>
        <strain evidence="1 4">JA575</strain>
    </source>
</reference>
<reference evidence="2 3" key="1">
    <citation type="submission" date="2017-08" db="EMBL/GenBank/DDBJ databases">
        <authorList>
            <person name="de Groot N.N."/>
        </authorList>
    </citation>
    <scope>NUCLEOTIDE SEQUENCE [LARGE SCALE GENOMIC DNA]</scope>
    <source>
        <strain evidence="2 3">JA575</strain>
    </source>
</reference>
<organism evidence="2 3">
    <name type="scientific">Rhodopseudomonas pentothenatexigens</name>
    <dbReference type="NCBI Taxonomy" id="999699"/>
    <lineage>
        <taxon>Bacteria</taxon>
        <taxon>Pseudomonadati</taxon>
        <taxon>Pseudomonadota</taxon>
        <taxon>Alphaproteobacteria</taxon>
        <taxon>Hyphomicrobiales</taxon>
        <taxon>Nitrobacteraceae</taxon>
        <taxon>Rhodopseudomonas</taxon>
    </lineage>
</organism>
<dbReference type="EMBL" id="UFQQ01000031">
    <property type="protein sequence ID" value="SSW93164.1"/>
    <property type="molecule type" value="Genomic_DNA"/>
</dbReference>
<evidence type="ECO:0000313" key="2">
    <source>
        <dbReference type="EMBL" id="SSW93164.1"/>
    </source>
</evidence>
<evidence type="ECO:0000313" key="3">
    <source>
        <dbReference type="Proteomes" id="UP000252631"/>
    </source>
</evidence>
<dbReference type="Proteomes" id="UP000256343">
    <property type="component" value="Unassembled WGS sequence"/>
</dbReference>
<evidence type="ECO:0000313" key="4">
    <source>
        <dbReference type="Proteomes" id="UP000256343"/>
    </source>
</evidence>
<dbReference type="Proteomes" id="UP000252631">
    <property type="component" value="Unassembled WGS sequence"/>
</dbReference>